<evidence type="ECO:0000256" key="1">
    <source>
        <dbReference type="SAM" id="SignalP"/>
    </source>
</evidence>
<dbReference type="EMBL" id="JACSOD020000508">
    <property type="protein sequence ID" value="MBM6500885.1"/>
    <property type="molecule type" value="Genomic_DNA"/>
</dbReference>
<protein>
    <recommendedName>
        <fullName evidence="4">DUF4625 domain-containing protein</fullName>
    </recommendedName>
</protein>
<sequence length="138" mass="15547">MKKFIFITLSSLLLFSCSLENTNEGFNPEIVPVSSVEMPTKFRVDSITEIPVTYIRPTSCHVFSNFYYNSIGNERTVAVYCSKVSNSNCIDGSGNNYPLTVPLSFKPKAIGTYHFRFWTGVDTNGTDQYIVHEVVVDH</sequence>
<evidence type="ECO:0008006" key="4">
    <source>
        <dbReference type="Google" id="ProtNLM"/>
    </source>
</evidence>
<evidence type="ECO:0000313" key="2">
    <source>
        <dbReference type="EMBL" id="MBM6500885.1"/>
    </source>
</evidence>
<organism evidence="2 3">
    <name type="scientific">Flavobacterium macrobrachii</name>
    <dbReference type="NCBI Taxonomy" id="591204"/>
    <lineage>
        <taxon>Bacteria</taxon>
        <taxon>Pseudomonadati</taxon>
        <taxon>Bacteroidota</taxon>
        <taxon>Flavobacteriia</taxon>
        <taxon>Flavobacteriales</taxon>
        <taxon>Flavobacteriaceae</taxon>
        <taxon>Flavobacterium</taxon>
    </lineage>
</organism>
<keyword evidence="1" id="KW-0732">Signal</keyword>
<dbReference type="PROSITE" id="PS51257">
    <property type="entry name" value="PROKAR_LIPOPROTEIN"/>
    <property type="match status" value="1"/>
</dbReference>
<accession>A0ABS2D100</accession>
<keyword evidence="3" id="KW-1185">Reference proteome</keyword>
<evidence type="ECO:0000313" key="3">
    <source>
        <dbReference type="Proteomes" id="UP000759529"/>
    </source>
</evidence>
<gene>
    <name evidence="2" type="ORF">H9X54_016460</name>
</gene>
<name>A0ABS2D100_9FLAO</name>
<proteinExistence type="predicted"/>
<comment type="caution">
    <text evidence="2">The sequence shown here is derived from an EMBL/GenBank/DDBJ whole genome shotgun (WGS) entry which is preliminary data.</text>
</comment>
<feature type="signal peptide" evidence="1">
    <location>
        <begin position="1"/>
        <end position="22"/>
    </location>
</feature>
<reference evidence="2 3" key="1">
    <citation type="submission" date="2021-02" db="EMBL/GenBank/DDBJ databases">
        <authorList>
            <person name="Jung H.S."/>
            <person name="Chun B.H."/>
            <person name="Jeon C.O."/>
        </authorList>
    </citation>
    <scope>NUCLEOTIDE SEQUENCE [LARGE SCALE GENOMIC DNA]</scope>
    <source>
        <strain evidence="2 3">LMG 25203</strain>
    </source>
</reference>
<dbReference type="RefSeq" id="WP_187656134.1">
    <property type="nucleotide sequence ID" value="NZ_JACSOD020000508.1"/>
</dbReference>
<feature type="chain" id="PRO_5045362913" description="DUF4625 domain-containing protein" evidence="1">
    <location>
        <begin position="23"/>
        <end position="138"/>
    </location>
</feature>
<dbReference type="Proteomes" id="UP000759529">
    <property type="component" value="Unassembled WGS sequence"/>
</dbReference>